<evidence type="ECO:0000256" key="3">
    <source>
        <dbReference type="ARBA" id="ARBA00022729"/>
    </source>
</evidence>
<protein>
    <recommendedName>
        <fullName evidence="8">GDNF/GAS1 domain-containing protein</fullName>
    </recommendedName>
</protein>
<dbReference type="InterPro" id="IPR039596">
    <property type="entry name" value="GAS1"/>
</dbReference>
<dbReference type="PANTHER" id="PTHR16840">
    <property type="entry name" value="GROWTH ARREST-SPECIFIC PROTEIN 1"/>
    <property type="match status" value="1"/>
</dbReference>
<evidence type="ECO:0000259" key="8">
    <source>
        <dbReference type="SMART" id="SM00907"/>
    </source>
</evidence>
<evidence type="ECO:0000313" key="9">
    <source>
        <dbReference type="EMBL" id="EYB96414.1"/>
    </source>
</evidence>
<gene>
    <name evidence="9" type="primary">Acey_s0150.g2739</name>
    <name evidence="9" type="synonym">Acey-phg-1</name>
    <name evidence="9" type="ORF">Y032_0150g2739</name>
</gene>
<comment type="caution">
    <text evidence="9">The sequence shown here is derived from an EMBL/GenBank/DDBJ whole genome shotgun (WGS) entry which is preliminary data.</text>
</comment>
<evidence type="ECO:0000256" key="7">
    <source>
        <dbReference type="SAM" id="SignalP"/>
    </source>
</evidence>
<name>A0A016T1F3_9BILA</name>
<feature type="region of interest" description="Disordered" evidence="6">
    <location>
        <begin position="197"/>
        <end position="225"/>
    </location>
</feature>
<keyword evidence="4" id="KW-0472">Membrane</keyword>
<keyword evidence="5" id="KW-0325">Glycoprotein</keyword>
<proteinExistence type="predicted"/>
<dbReference type="Proteomes" id="UP000024635">
    <property type="component" value="Unassembled WGS sequence"/>
</dbReference>
<feature type="chain" id="PRO_5001490389" description="GDNF/GAS1 domain-containing protein" evidence="7">
    <location>
        <begin position="35"/>
        <end position="252"/>
    </location>
</feature>
<keyword evidence="3 7" id="KW-0732">Signal</keyword>
<organism evidence="9 10">
    <name type="scientific">Ancylostoma ceylanicum</name>
    <dbReference type="NCBI Taxonomy" id="53326"/>
    <lineage>
        <taxon>Eukaryota</taxon>
        <taxon>Metazoa</taxon>
        <taxon>Ecdysozoa</taxon>
        <taxon>Nematoda</taxon>
        <taxon>Chromadorea</taxon>
        <taxon>Rhabditida</taxon>
        <taxon>Rhabditina</taxon>
        <taxon>Rhabditomorpha</taxon>
        <taxon>Strongyloidea</taxon>
        <taxon>Ancylostomatidae</taxon>
        <taxon>Ancylostomatinae</taxon>
        <taxon>Ancylostoma</taxon>
    </lineage>
</organism>
<feature type="domain" description="GDNF/GAS1" evidence="8">
    <location>
        <begin position="120"/>
        <end position="197"/>
    </location>
</feature>
<dbReference type="AlphaFoldDB" id="A0A016T1F3"/>
<feature type="domain" description="GDNF/GAS1" evidence="8">
    <location>
        <begin position="43"/>
        <end position="117"/>
    </location>
</feature>
<keyword evidence="10" id="KW-1185">Reference proteome</keyword>
<keyword evidence="2" id="KW-1003">Cell membrane</keyword>
<evidence type="ECO:0000256" key="2">
    <source>
        <dbReference type="ARBA" id="ARBA00022475"/>
    </source>
</evidence>
<evidence type="ECO:0000313" key="10">
    <source>
        <dbReference type="Proteomes" id="UP000024635"/>
    </source>
</evidence>
<accession>A0A016T1F3</accession>
<dbReference type="InterPro" id="IPR016017">
    <property type="entry name" value="GDNF/GAS1"/>
</dbReference>
<feature type="signal peptide" evidence="7">
    <location>
        <begin position="1"/>
        <end position="34"/>
    </location>
</feature>
<reference evidence="10" key="1">
    <citation type="journal article" date="2015" name="Nat. Genet.">
        <title>The genome and transcriptome of the zoonotic hookworm Ancylostoma ceylanicum identify infection-specific gene families.</title>
        <authorList>
            <person name="Schwarz E.M."/>
            <person name="Hu Y."/>
            <person name="Antoshechkin I."/>
            <person name="Miller M.M."/>
            <person name="Sternberg P.W."/>
            <person name="Aroian R.V."/>
        </authorList>
    </citation>
    <scope>NUCLEOTIDE SEQUENCE</scope>
    <source>
        <strain evidence="10">HY135</strain>
    </source>
</reference>
<feature type="compositionally biased region" description="Low complexity" evidence="6">
    <location>
        <begin position="208"/>
        <end position="220"/>
    </location>
</feature>
<dbReference type="GO" id="GO:0051726">
    <property type="term" value="P:regulation of cell cycle"/>
    <property type="evidence" value="ECO:0007669"/>
    <property type="project" value="InterPro"/>
</dbReference>
<dbReference type="PANTHER" id="PTHR16840:SF3">
    <property type="entry name" value="GROWTH ARREST-SPECIFIC PROTEIN 1"/>
    <property type="match status" value="1"/>
</dbReference>
<evidence type="ECO:0000256" key="5">
    <source>
        <dbReference type="ARBA" id="ARBA00023180"/>
    </source>
</evidence>
<dbReference type="OrthoDB" id="5776214at2759"/>
<dbReference type="EMBL" id="JARK01001486">
    <property type="protein sequence ID" value="EYB96414.1"/>
    <property type="molecule type" value="Genomic_DNA"/>
</dbReference>
<dbReference type="GO" id="GO:0005886">
    <property type="term" value="C:plasma membrane"/>
    <property type="evidence" value="ECO:0007669"/>
    <property type="project" value="UniProtKB-SubCell"/>
</dbReference>
<evidence type="ECO:0000256" key="6">
    <source>
        <dbReference type="SAM" id="MobiDB-lite"/>
    </source>
</evidence>
<evidence type="ECO:0000256" key="4">
    <source>
        <dbReference type="ARBA" id="ARBA00023136"/>
    </source>
</evidence>
<dbReference type="SMART" id="SM00907">
    <property type="entry name" value="GDNF"/>
    <property type="match status" value="2"/>
</dbReference>
<comment type="subcellular location">
    <subcellularLocation>
        <location evidence="1">Cell membrane</location>
    </subcellularLocation>
</comment>
<sequence length="252" mass="27185">MKSTRFKTKAAAHVIMDRLYSSLLLYGLLYLAAGQEPNVTEECQTAMTACENDLECSNRLAPLMAACTTGTCQPQCRNAVLNVYQNKLGRTLLKSDASCIPGREELKLCHFLPMAPIVHCSLAKLACEADLQCNSQWGVFVSECEAETARGECSTRCHGLLAAAMATPHGQALESCTCTEREDQLCTHLRDNILGACTKPTPPPPSPSDNSVTSPPVTSPEGDVEPTASSAEIIFPSLLLCALLAIRLFYML</sequence>
<evidence type="ECO:0000256" key="1">
    <source>
        <dbReference type="ARBA" id="ARBA00004236"/>
    </source>
</evidence>
<dbReference type="Pfam" id="PF02351">
    <property type="entry name" value="GDNF"/>
    <property type="match status" value="1"/>
</dbReference>